<dbReference type="SUPFAM" id="SSF51569">
    <property type="entry name" value="Aldolase"/>
    <property type="match status" value="1"/>
</dbReference>
<keyword evidence="6" id="KW-0350">Heme biosynthesis</keyword>
<keyword evidence="15" id="KW-1185">Reference proteome</keyword>
<protein>
    <recommendedName>
        <fullName evidence="5">Delta-aminolevulinic acid dehydratase</fullName>
        <ecNumber evidence="4">4.2.1.24</ecNumber>
    </recommendedName>
    <alternativeName>
        <fullName evidence="9">Porphobilinogen synthase</fullName>
    </alternativeName>
</protein>
<feature type="compositionally biased region" description="Polar residues" evidence="13">
    <location>
        <begin position="1"/>
        <end position="10"/>
    </location>
</feature>
<evidence type="ECO:0000313" key="14">
    <source>
        <dbReference type="EMBL" id="QKM68272.1"/>
    </source>
</evidence>
<evidence type="ECO:0000313" key="15">
    <source>
        <dbReference type="Proteomes" id="UP000005940"/>
    </source>
</evidence>
<dbReference type="AlphaFoldDB" id="A0A7G3UH54"/>
<evidence type="ECO:0000256" key="11">
    <source>
        <dbReference type="PIRSR" id="PIRSR001415-3"/>
    </source>
</evidence>
<dbReference type="PANTHER" id="PTHR11458:SF1">
    <property type="entry name" value="DELTA-AMINOLEVULINIC ACID DEHYDRATASE"/>
    <property type="match status" value="1"/>
</dbReference>
<evidence type="ECO:0000256" key="3">
    <source>
        <dbReference type="ARBA" id="ARBA00011823"/>
    </source>
</evidence>
<dbReference type="GO" id="GO:0008270">
    <property type="term" value="F:zinc ion binding"/>
    <property type="evidence" value="ECO:0007669"/>
    <property type="project" value="TreeGrafter"/>
</dbReference>
<evidence type="ECO:0000256" key="13">
    <source>
        <dbReference type="SAM" id="MobiDB-lite"/>
    </source>
</evidence>
<dbReference type="EC" id="4.2.1.24" evidence="4"/>
<dbReference type="PRINTS" id="PR00144">
    <property type="entry name" value="DALDHYDRTASE"/>
</dbReference>
<comment type="catalytic activity">
    <reaction evidence="10">
        <text>2 5-aminolevulinate = porphobilinogen + 2 H2O + H(+)</text>
        <dbReference type="Rhea" id="RHEA:24064"/>
        <dbReference type="ChEBI" id="CHEBI:15377"/>
        <dbReference type="ChEBI" id="CHEBI:15378"/>
        <dbReference type="ChEBI" id="CHEBI:58126"/>
        <dbReference type="ChEBI" id="CHEBI:356416"/>
        <dbReference type="EC" id="4.2.1.24"/>
    </reaction>
</comment>
<keyword evidence="11" id="KW-0862">Zinc</keyword>
<keyword evidence="7" id="KW-0456">Lyase</keyword>
<comment type="subunit">
    <text evidence="3">Homooctamer.</text>
</comment>
<evidence type="ECO:0000256" key="5">
    <source>
        <dbReference type="ARBA" id="ARBA00020771"/>
    </source>
</evidence>
<organism evidence="14 15">
    <name type="scientific">Streptomyces tsukubensis (strain DSM 42081 / NBRC 108919 / NRRL 18488 / 9993)</name>
    <dbReference type="NCBI Taxonomy" id="1114943"/>
    <lineage>
        <taxon>Bacteria</taxon>
        <taxon>Bacillati</taxon>
        <taxon>Actinomycetota</taxon>
        <taxon>Actinomycetes</taxon>
        <taxon>Kitasatosporales</taxon>
        <taxon>Streptomycetaceae</taxon>
        <taxon>Streptomyces</taxon>
    </lineage>
</organism>
<dbReference type="SMART" id="SM01004">
    <property type="entry name" value="ALAD"/>
    <property type="match status" value="1"/>
</dbReference>
<dbReference type="Gene3D" id="3.20.20.70">
    <property type="entry name" value="Aldolase class I"/>
    <property type="match status" value="1"/>
</dbReference>
<dbReference type="PIRSF" id="PIRSF001415">
    <property type="entry name" value="Porphbilin_synth"/>
    <property type="match status" value="1"/>
</dbReference>
<dbReference type="EMBL" id="CP029159">
    <property type="protein sequence ID" value="QKM68272.1"/>
    <property type="molecule type" value="Genomic_DNA"/>
</dbReference>
<gene>
    <name evidence="14" type="ORF">STSU_014880</name>
</gene>
<evidence type="ECO:0000256" key="4">
    <source>
        <dbReference type="ARBA" id="ARBA00012053"/>
    </source>
</evidence>
<dbReference type="PANTHER" id="PTHR11458">
    <property type="entry name" value="DELTA-AMINOLEVULINIC ACID DEHYDRATASE"/>
    <property type="match status" value="1"/>
</dbReference>
<reference evidence="14 15" key="1">
    <citation type="journal article" date="2012" name="J. Bacteriol.">
        <title>Draft genome of Streptomyces tsukubaensis NRRL 18488, the producer of the clinically important immunosuppressant tacrolimus (FK506).</title>
        <authorList>
            <person name="Barreiro C."/>
            <person name="Prieto C."/>
            <person name="Sola-Landa A."/>
            <person name="Solera E."/>
            <person name="Martinez-Castro M."/>
            <person name="Perez-Redondo R."/>
            <person name="Garcia-Estrada C."/>
            <person name="Aparicio J.F."/>
            <person name="Fernandez-Martinez L.T."/>
            <person name="Santos-Aberturas J."/>
            <person name="Salehi-Najafabadi Z."/>
            <person name="Rodriguez-Garcia A."/>
            <person name="Tauch A."/>
            <person name="Martin J.F."/>
        </authorList>
    </citation>
    <scope>NUCLEOTIDE SEQUENCE [LARGE SCALE GENOMIC DNA]</scope>
    <source>
        <strain evidence="15">DSM 42081 / NBRC 108919 / NRRL 18488 / 9993</strain>
    </source>
</reference>
<keyword evidence="11" id="KW-0479">Metal-binding</keyword>
<evidence type="ECO:0000256" key="8">
    <source>
        <dbReference type="ARBA" id="ARBA00023244"/>
    </source>
</evidence>
<dbReference type="GO" id="GO:0005829">
    <property type="term" value="C:cytosol"/>
    <property type="evidence" value="ECO:0007669"/>
    <property type="project" value="TreeGrafter"/>
</dbReference>
<keyword evidence="8" id="KW-0627">Porphyrin biosynthesis</keyword>
<dbReference type="RefSeq" id="WP_078902202.1">
    <property type="nucleotide sequence ID" value="NZ_CP029159.1"/>
</dbReference>
<dbReference type="GO" id="GO:0004655">
    <property type="term" value="F:porphobilinogen synthase activity"/>
    <property type="evidence" value="ECO:0007669"/>
    <property type="project" value="UniProtKB-EC"/>
</dbReference>
<evidence type="ECO:0000256" key="2">
    <source>
        <dbReference type="ARBA" id="ARBA00008055"/>
    </source>
</evidence>
<dbReference type="GO" id="GO:0006782">
    <property type="term" value="P:protoporphyrinogen IX biosynthetic process"/>
    <property type="evidence" value="ECO:0007669"/>
    <property type="project" value="UniProtKB-UniPathway"/>
</dbReference>
<comment type="pathway">
    <text evidence="1">Porphyrin-containing compound metabolism; protoporphyrin-IX biosynthesis; coproporphyrinogen-III from 5-aminolevulinate: step 1/4.</text>
</comment>
<dbReference type="InterPro" id="IPR013785">
    <property type="entry name" value="Aldolase_TIM"/>
</dbReference>
<evidence type="ECO:0000256" key="1">
    <source>
        <dbReference type="ARBA" id="ARBA00004694"/>
    </source>
</evidence>
<feature type="binding site" evidence="11">
    <location>
        <position position="124"/>
    </location>
    <ligand>
        <name>Zn(2+)</name>
        <dbReference type="ChEBI" id="CHEBI:29105"/>
        <note>catalytic</note>
    </ligand>
</feature>
<feature type="binding site" evidence="11">
    <location>
        <position position="134"/>
    </location>
    <ligand>
        <name>Zn(2+)</name>
        <dbReference type="ChEBI" id="CHEBI:29105"/>
        <note>catalytic</note>
    </ligand>
</feature>
<dbReference type="Proteomes" id="UP000005940">
    <property type="component" value="Chromosome"/>
</dbReference>
<dbReference type="UniPathway" id="UPA00251">
    <property type="reaction ID" value="UER00318"/>
</dbReference>
<evidence type="ECO:0000256" key="7">
    <source>
        <dbReference type="ARBA" id="ARBA00023239"/>
    </source>
</evidence>
<dbReference type="Pfam" id="PF00490">
    <property type="entry name" value="ALAD"/>
    <property type="match status" value="1"/>
</dbReference>
<evidence type="ECO:0000256" key="10">
    <source>
        <dbReference type="ARBA" id="ARBA00047651"/>
    </source>
</evidence>
<name>A0A7G3UH54_STRT9</name>
<feature type="region of interest" description="Disordered" evidence="13">
    <location>
        <begin position="1"/>
        <end position="21"/>
    </location>
</feature>
<evidence type="ECO:0000256" key="12">
    <source>
        <dbReference type="RuleBase" id="RU004161"/>
    </source>
</evidence>
<evidence type="ECO:0000256" key="9">
    <source>
        <dbReference type="ARBA" id="ARBA00032837"/>
    </source>
</evidence>
<proteinExistence type="inferred from homology"/>
<accession>A0A7G3UH54</accession>
<sequence>MDTVTLTEPSQLPPPTKATSPLRTRRAVRNLLEPQTLTPADLGMVLLVTEEPADRPMPTVTTAEIPAVVREAAQLGIRSVKLFAESAERDTLGEVALAADSLMSRAIHACKDTAPALAVMTETCLCSYTPDGLCYLTDQHGRPDIRATVRATAAQALAHAEAGADIVGPASMVLGTVGAARKALDETGHYGVSVMPHVIFWSSLYDAFRETMGATPKAGLDREFQINPGKADQFVDTALQMETNGADMILLEPAQFTADVLATLRTQTRAPLFPFSVSGEYQTLARMDPATGTRDLRLLVELFTMLKRAGASASLTYAALDIARRLT</sequence>
<evidence type="ECO:0000256" key="6">
    <source>
        <dbReference type="ARBA" id="ARBA00023133"/>
    </source>
</evidence>
<comment type="similarity">
    <text evidence="2 12">Belongs to the ALAD family.</text>
</comment>
<dbReference type="InterPro" id="IPR001731">
    <property type="entry name" value="ALAD"/>
</dbReference>
<feature type="binding site" evidence="11">
    <location>
        <position position="126"/>
    </location>
    <ligand>
        <name>Zn(2+)</name>
        <dbReference type="ChEBI" id="CHEBI:29105"/>
        <note>catalytic</note>
    </ligand>
</feature>